<dbReference type="InterPro" id="IPR029058">
    <property type="entry name" value="AB_hydrolase_fold"/>
</dbReference>
<dbReference type="InterPro" id="IPR000073">
    <property type="entry name" value="AB_hydrolase_1"/>
</dbReference>
<keyword evidence="3" id="KW-1185">Reference proteome</keyword>
<accession>A0AAP6JH46</accession>
<dbReference type="AlphaFoldDB" id="A0AAP6JH46"/>
<keyword evidence="2" id="KW-0378">Hydrolase</keyword>
<dbReference type="PANTHER" id="PTHR43798:SF33">
    <property type="entry name" value="HYDROLASE, PUTATIVE (AFU_ORTHOLOGUE AFUA_2G14860)-RELATED"/>
    <property type="match status" value="1"/>
</dbReference>
<comment type="caution">
    <text evidence="2">The sequence shown here is derived from an EMBL/GenBank/DDBJ whole genome shotgun (WGS) entry which is preliminary data.</text>
</comment>
<evidence type="ECO:0000313" key="3">
    <source>
        <dbReference type="Proteomes" id="UP001302316"/>
    </source>
</evidence>
<dbReference type="GO" id="GO:0016020">
    <property type="term" value="C:membrane"/>
    <property type="evidence" value="ECO:0007669"/>
    <property type="project" value="TreeGrafter"/>
</dbReference>
<gene>
    <name evidence="2" type="ORF">VCB98_13155</name>
</gene>
<dbReference type="GO" id="GO:0047372">
    <property type="term" value="F:monoacylglycerol lipase activity"/>
    <property type="evidence" value="ECO:0007669"/>
    <property type="project" value="TreeGrafter"/>
</dbReference>
<dbReference type="PRINTS" id="PR00111">
    <property type="entry name" value="ABHYDROLASE"/>
</dbReference>
<dbReference type="InterPro" id="IPR050266">
    <property type="entry name" value="AB_hydrolase_sf"/>
</dbReference>
<dbReference type="Pfam" id="PF00561">
    <property type="entry name" value="Abhydrolase_1"/>
    <property type="match status" value="1"/>
</dbReference>
<dbReference type="Gene3D" id="3.40.50.1820">
    <property type="entry name" value="alpha/beta hydrolase"/>
    <property type="match status" value="1"/>
</dbReference>
<proteinExistence type="predicted"/>
<dbReference type="RefSeq" id="WP_346053284.1">
    <property type="nucleotide sequence ID" value="NZ_JAYGII010000055.1"/>
</dbReference>
<feature type="domain" description="AB hydrolase-1" evidence="1">
    <location>
        <begin position="30"/>
        <end position="278"/>
    </location>
</feature>
<reference evidence="2 3" key="1">
    <citation type="submission" date="2023-12" db="EMBL/GenBank/DDBJ databases">
        <title>Whole-genome sequencing of halo(alkali)philic microorganisms from hypersaline lakes.</title>
        <authorList>
            <person name="Sorokin D.Y."/>
            <person name="Merkel A.Y."/>
            <person name="Messina E."/>
            <person name="Yakimov M."/>
        </authorList>
    </citation>
    <scope>NUCLEOTIDE SEQUENCE [LARGE SCALE GENOMIC DNA]</scope>
    <source>
        <strain evidence="2 3">AB-CW1</strain>
    </source>
</reference>
<dbReference type="Proteomes" id="UP001302316">
    <property type="component" value="Unassembled WGS sequence"/>
</dbReference>
<evidence type="ECO:0000313" key="2">
    <source>
        <dbReference type="EMBL" id="MEA5446768.1"/>
    </source>
</evidence>
<protein>
    <submittedName>
        <fullName evidence="2">Alpha/beta hydrolase</fullName>
    </submittedName>
</protein>
<organism evidence="2 3">
    <name type="scientific">Natronospira elongata</name>
    <dbReference type="NCBI Taxonomy" id="3110268"/>
    <lineage>
        <taxon>Bacteria</taxon>
        <taxon>Pseudomonadati</taxon>
        <taxon>Pseudomonadota</taxon>
        <taxon>Gammaproteobacteria</taxon>
        <taxon>Natronospirales</taxon>
        <taxon>Natronospiraceae</taxon>
        <taxon>Natronospira</taxon>
    </lineage>
</organism>
<evidence type="ECO:0000259" key="1">
    <source>
        <dbReference type="Pfam" id="PF00561"/>
    </source>
</evidence>
<dbReference type="PANTHER" id="PTHR43798">
    <property type="entry name" value="MONOACYLGLYCEROL LIPASE"/>
    <property type="match status" value="1"/>
</dbReference>
<sequence>MVKPARWYEESTVYEINGHRIHVHESGQGPVLLCLHGVAGASWSWHKLAPDLARGFRVVIPDLLGHGYSDKPSDERYSVVAHTDRIESLMAAMDAPRFHLLGQGMGASIALELMARADGRLSEGRDPRIDPASLFLLNPPLFPELARQPRPERWLATQFGYLVALAGNRKLFWEYLNQLSGPYSRPTPKEVSQLWRLYSRDGGRWTWASHARYLKELMRYGKRWTKAIRATERPLQLAAGPDDPIAGHQLDPAFKRALPEHERIRIGRLGHAPHFEAPDKVLPLIEKFHKDIGAS</sequence>
<dbReference type="GO" id="GO:0046464">
    <property type="term" value="P:acylglycerol catabolic process"/>
    <property type="evidence" value="ECO:0007669"/>
    <property type="project" value="TreeGrafter"/>
</dbReference>
<dbReference type="SUPFAM" id="SSF53474">
    <property type="entry name" value="alpha/beta-Hydrolases"/>
    <property type="match status" value="1"/>
</dbReference>
<name>A0AAP6JH46_9GAMM</name>
<dbReference type="EMBL" id="JAYGII010000055">
    <property type="protein sequence ID" value="MEA5446768.1"/>
    <property type="molecule type" value="Genomic_DNA"/>
</dbReference>